<dbReference type="PANTHER" id="PTHR12934:SF11">
    <property type="entry name" value="LARGE RIBOSOMAL SUBUNIT PROTEIN UL15M"/>
    <property type="match status" value="1"/>
</dbReference>
<protein>
    <recommendedName>
        <fullName evidence="4">Large ribosomal subunit protein uL15</fullName>
    </recommendedName>
</protein>
<dbReference type="PROSITE" id="PS00475">
    <property type="entry name" value="RIBOSOMAL_L15"/>
    <property type="match status" value="1"/>
</dbReference>
<feature type="compositionally biased region" description="Gly residues" evidence="6">
    <location>
        <begin position="23"/>
        <end position="36"/>
    </location>
</feature>
<dbReference type="EMBL" id="JELY01002438">
    <property type="protein sequence ID" value="KYF52539.1"/>
    <property type="molecule type" value="Genomic_DNA"/>
</dbReference>
<dbReference type="HAMAP" id="MF_01341">
    <property type="entry name" value="Ribosomal_uL15"/>
    <property type="match status" value="1"/>
</dbReference>
<proteinExistence type="inferred from homology"/>
<dbReference type="Proteomes" id="UP000075420">
    <property type="component" value="Unassembled WGS sequence"/>
</dbReference>
<keyword evidence="4" id="KW-0694">RNA-binding</keyword>
<dbReference type="InterPro" id="IPR030878">
    <property type="entry name" value="Ribosomal_uL15"/>
</dbReference>
<dbReference type="GO" id="GO:0006412">
    <property type="term" value="P:translation"/>
    <property type="evidence" value="ECO:0007669"/>
    <property type="project" value="UniProtKB-UniRule"/>
</dbReference>
<sequence length="163" mass="16942">MDILSKLQAPEGAVTKRLRVGRGVGSGVGKTSGRGQKGQKARAGGNINKKHFQGGQTPIQRRLPKRGFRNPLADIVANVNVGALEAFDDGAHVDVIALHATRLVQGRFDVLKILGGGELTKKLTVTAHRFSKGAIEKIEKAGGKAVVLASPAAQGSSTDSSSS</sequence>
<keyword evidence="3 4" id="KW-0687">Ribonucleoprotein</keyword>
<dbReference type="AlphaFoldDB" id="A0A150PA22"/>
<evidence type="ECO:0000313" key="9">
    <source>
        <dbReference type="Proteomes" id="UP000075420"/>
    </source>
</evidence>
<evidence type="ECO:0000259" key="7">
    <source>
        <dbReference type="Pfam" id="PF00828"/>
    </source>
</evidence>
<dbReference type="NCBIfam" id="TIGR01071">
    <property type="entry name" value="rplO_bact"/>
    <property type="match status" value="1"/>
</dbReference>
<dbReference type="GO" id="GO:0019843">
    <property type="term" value="F:rRNA binding"/>
    <property type="evidence" value="ECO:0007669"/>
    <property type="project" value="UniProtKB-UniRule"/>
</dbReference>
<keyword evidence="2 4" id="KW-0689">Ribosomal protein</keyword>
<dbReference type="InterPro" id="IPR021131">
    <property type="entry name" value="Ribosomal_uL15/eL18"/>
</dbReference>
<dbReference type="InterPro" id="IPR001196">
    <property type="entry name" value="Ribosomal_uL15_CS"/>
</dbReference>
<keyword evidence="4" id="KW-0699">rRNA-binding</keyword>
<dbReference type="InterPro" id="IPR036227">
    <property type="entry name" value="Ribosomal_uL15/eL18_sf"/>
</dbReference>
<dbReference type="GO" id="GO:0022625">
    <property type="term" value="C:cytosolic large ribosomal subunit"/>
    <property type="evidence" value="ECO:0007669"/>
    <property type="project" value="TreeGrafter"/>
</dbReference>
<name>A0A150PA22_SORCE</name>
<feature type="region of interest" description="Disordered" evidence="6">
    <location>
        <begin position="23"/>
        <end position="54"/>
    </location>
</feature>
<evidence type="ECO:0000313" key="8">
    <source>
        <dbReference type="EMBL" id="KYF52539.1"/>
    </source>
</evidence>
<dbReference type="GO" id="GO:0003735">
    <property type="term" value="F:structural constituent of ribosome"/>
    <property type="evidence" value="ECO:0007669"/>
    <property type="project" value="InterPro"/>
</dbReference>
<evidence type="ECO:0000256" key="5">
    <source>
        <dbReference type="RuleBase" id="RU003888"/>
    </source>
</evidence>
<gene>
    <name evidence="4" type="primary">rplO</name>
    <name evidence="8" type="ORF">BE08_32830</name>
</gene>
<evidence type="ECO:0000256" key="6">
    <source>
        <dbReference type="SAM" id="MobiDB-lite"/>
    </source>
</evidence>
<dbReference type="SUPFAM" id="SSF52080">
    <property type="entry name" value="Ribosomal proteins L15p and L18e"/>
    <property type="match status" value="1"/>
</dbReference>
<evidence type="ECO:0000256" key="4">
    <source>
        <dbReference type="HAMAP-Rule" id="MF_01341"/>
    </source>
</evidence>
<comment type="subunit">
    <text evidence="4">Part of the 50S ribosomal subunit.</text>
</comment>
<reference evidence="8 9" key="1">
    <citation type="submission" date="2014-02" db="EMBL/GenBank/DDBJ databases">
        <title>The small core and large imbalanced accessory genome model reveals a collaborative survival strategy of Sorangium cellulosum strains in nature.</title>
        <authorList>
            <person name="Han K."/>
            <person name="Peng R."/>
            <person name="Blom J."/>
            <person name="Li Y.-Z."/>
        </authorList>
    </citation>
    <scope>NUCLEOTIDE SEQUENCE [LARGE SCALE GENOMIC DNA]</scope>
    <source>
        <strain evidence="8 9">So0157-25</strain>
    </source>
</reference>
<evidence type="ECO:0000256" key="3">
    <source>
        <dbReference type="ARBA" id="ARBA00023274"/>
    </source>
</evidence>
<comment type="caution">
    <text evidence="8">The sequence shown here is derived from an EMBL/GenBank/DDBJ whole genome shotgun (WGS) entry which is preliminary data.</text>
</comment>
<comment type="function">
    <text evidence="4">Binds to the 23S rRNA.</text>
</comment>
<evidence type="ECO:0000256" key="1">
    <source>
        <dbReference type="ARBA" id="ARBA00007320"/>
    </source>
</evidence>
<accession>A0A150PA22</accession>
<evidence type="ECO:0000256" key="2">
    <source>
        <dbReference type="ARBA" id="ARBA00022980"/>
    </source>
</evidence>
<feature type="domain" description="Large ribosomal subunit protein uL15/eL18" evidence="7">
    <location>
        <begin position="79"/>
        <end position="146"/>
    </location>
</feature>
<dbReference type="Pfam" id="PF00828">
    <property type="entry name" value="Ribosomal_L27A"/>
    <property type="match status" value="1"/>
</dbReference>
<comment type="similarity">
    <text evidence="1 4 5">Belongs to the universal ribosomal protein uL15 family.</text>
</comment>
<organism evidence="8 9">
    <name type="scientific">Sorangium cellulosum</name>
    <name type="common">Polyangium cellulosum</name>
    <dbReference type="NCBI Taxonomy" id="56"/>
    <lineage>
        <taxon>Bacteria</taxon>
        <taxon>Pseudomonadati</taxon>
        <taxon>Myxococcota</taxon>
        <taxon>Polyangia</taxon>
        <taxon>Polyangiales</taxon>
        <taxon>Polyangiaceae</taxon>
        <taxon>Sorangium</taxon>
    </lineage>
</organism>
<dbReference type="PANTHER" id="PTHR12934">
    <property type="entry name" value="50S RIBOSOMAL PROTEIN L15"/>
    <property type="match status" value="1"/>
</dbReference>
<dbReference type="InterPro" id="IPR005749">
    <property type="entry name" value="Ribosomal_uL15_bac-type"/>
</dbReference>
<dbReference type="Gene3D" id="3.100.10.10">
    <property type="match status" value="1"/>
</dbReference>